<dbReference type="SMART" id="SM00855">
    <property type="entry name" value="PGAM"/>
    <property type="match status" value="1"/>
</dbReference>
<dbReference type="GO" id="GO:0016791">
    <property type="term" value="F:phosphatase activity"/>
    <property type="evidence" value="ECO:0007669"/>
    <property type="project" value="TreeGrafter"/>
</dbReference>
<evidence type="ECO:0000313" key="1">
    <source>
        <dbReference type="EMBL" id="SEH66492.1"/>
    </source>
</evidence>
<sequence length="186" mass="21180">MRIDLIRHGKTAGNTELRYIGRTDEPLAFSGIAELMKIDYPQCGKLFCSPMKRCIQTAELIFPSAEMTICDELRECDFGDFEGKNYIELSMDSHYQRWIDSGGEAPFPNGEAPADFKKRCIDAFMKCIENTDKDDHLTFVVHGGTIMAILEHFAVPHKSYYDWHIANGHGYITEFDGKIITVTEKI</sequence>
<dbReference type="Proteomes" id="UP000183190">
    <property type="component" value="Unassembled WGS sequence"/>
</dbReference>
<dbReference type="EMBL" id="FNWV01000006">
    <property type="protein sequence ID" value="SEH66492.1"/>
    <property type="molecule type" value="Genomic_DNA"/>
</dbReference>
<proteinExistence type="predicted"/>
<dbReference type="PANTHER" id="PTHR48100:SF59">
    <property type="entry name" value="ADENOSYLCOBALAMIN_ALPHA-RIBAZOLE PHOSPHATASE"/>
    <property type="match status" value="1"/>
</dbReference>
<dbReference type="GO" id="GO:0005737">
    <property type="term" value="C:cytoplasm"/>
    <property type="evidence" value="ECO:0007669"/>
    <property type="project" value="TreeGrafter"/>
</dbReference>
<reference evidence="1 2" key="1">
    <citation type="submission" date="2016-10" db="EMBL/GenBank/DDBJ databases">
        <authorList>
            <person name="de Groot N.N."/>
        </authorList>
    </citation>
    <scope>NUCLEOTIDE SEQUENCE [LARGE SCALE GENOMIC DNA]</scope>
    <source>
        <strain evidence="1 2">YAD2003</strain>
    </source>
</reference>
<dbReference type="CDD" id="cd07067">
    <property type="entry name" value="HP_PGM_like"/>
    <property type="match status" value="1"/>
</dbReference>
<dbReference type="OrthoDB" id="9783269at2"/>
<name>A0A1H6K4P3_RUMFL</name>
<dbReference type="InterPro" id="IPR013078">
    <property type="entry name" value="His_Pase_superF_clade-1"/>
</dbReference>
<dbReference type="PANTHER" id="PTHR48100">
    <property type="entry name" value="BROAD-SPECIFICITY PHOSPHATASE YOR283W-RELATED"/>
    <property type="match status" value="1"/>
</dbReference>
<accession>A0A1H6K4P3</accession>
<protein>
    <submittedName>
        <fullName evidence="1">Alpha-ribazole phosphatase</fullName>
    </submittedName>
</protein>
<dbReference type="SUPFAM" id="SSF53254">
    <property type="entry name" value="Phosphoglycerate mutase-like"/>
    <property type="match status" value="1"/>
</dbReference>
<dbReference type="InterPro" id="IPR029033">
    <property type="entry name" value="His_PPase_superfam"/>
</dbReference>
<dbReference type="Pfam" id="PF00300">
    <property type="entry name" value="His_Phos_1"/>
    <property type="match status" value="1"/>
</dbReference>
<dbReference type="RefSeq" id="WP_074717024.1">
    <property type="nucleotide sequence ID" value="NZ_FNWV01000006.1"/>
</dbReference>
<dbReference type="Gene3D" id="3.40.50.1240">
    <property type="entry name" value="Phosphoglycerate mutase-like"/>
    <property type="match status" value="1"/>
</dbReference>
<dbReference type="AlphaFoldDB" id="A0A1H6K4P3"/>
<gene>
    <name evidence="1" type="ORF">SAMN02910265_02041</name>
</gene>
<organism evidence="1 2">
    <name type="scientific">Ruminococcus flavefaciens</name>
    <dbReference type="NCBI Taxonomy" id="1265"/>
    <lineage>
        <taxon>Bacteria</taxon>
        <taxon>Bacillati</taxon>
        <taxon>Bacillota</taxon>
        <taxon>Clostridia</taxon>
        <taxon>Eubacteriales</taxon>
        <taxon>Oscillospiraceae</taxon>
        <taxon>Ruminococcus</taxon>
    </lineage>
</organism>
<evidence type="ECO:0000313" key="2">
    <source>
        <dbReference type="Proteomes" id="UP000183190"/>
    </source>
</evidence>
<dbReference type="InterPro" id="IPR050275">
    <property type="entry name" value="PGM_Phosphatase"/>
</dbReference>